<dbReference type="AlphaFoldDB" id="A0A8X8Z3L9"/>
<feature type="domain" description="Myb-like" evidence="8">
    <location>
        <begin position="43"/>
        <end position="93"/>
    </location>
</feature>
<evidence type="ECO:0000259" key="9">
    <source>
        <dbReference type="PROSITE" id="PS51293"/>
    </source>
</evidence>
<dbReference type="InterPro" id="IPR009057">
    <property type="entry name" value="Homeodomain-like_sf"/>
</dbReference>
<evidence type="ECO:0000259" key="8">
    <source>
        <dbReference type="PROSITE" id="PS50090"/>
    </source>
</evidence>
<keyword evidence="5" id="KW-0539">Nucleus</keyword>
<dbReference type="InterPro" id="IPR017930">
    <property type="entry name" value="Myb_dom"/>
</dbReference>
<dbReference type="GO" id="GO:0005634">
    <property type="term" value="C:nucleus"/>
    <property type="evidence" value="ECO:0007669"/>
    <property type="project" value="UniProtKB-SubCell"/>
</dbReference>
<dbReference type="GO" id="GO:0016603">
    <property type="term" value="F:glutaminyl-peptide cyclotransferase activity"/>
    <property type="evidence" value="ECO:0007669"/>
    <property type="project" value="InterPro"/>
</dbReference>
<proteinExistence type="predicted"/>
<keyword evidence="2" id="KW-0805">Transcription regulation</keyword>
<evidence type="ECO:0000256" key="7">
    <source>
        <dbReference type="SAM" id="MobiDB-lite"/>
    </source>
</evidence>
<evidence type="ECO:0000313" key="12">
    <source>
        <dbReference type="Proteomes" id="UP000298416"/>
    </source>
</evidence>
<evidence type="ECO:0000256" key="2">
    <source>
        <dbReference type="ARBA" id="ARBA00023015"/>
    </source>
</evidence>
<evidence type="ECO:0000256" key="6">
    <source>
        <dbReference type="SAM" id="Coils"/>
    </source>
</evidence>
<sequence>MFSLNTNQTKGFFLDRDGMALPNIGLFSSPAEDPNKKIRKPYTITKSRESWTEPEHDKFLEALQLFDRDWKKIEAFIGSKTVIQIRSHAQKYFLKVQKSGTNEHLPPPRPKRKAAHPYPQKASKIVPVLSQERPSFQDSAAVPDNGFARRPVPSAIIRNESAASIPGWTEKPLQKTNILHAAGVDARYAGQTMPYICGSNDSTTKTRPTVLPDFGQVYSFIGSVFDPNVTGHLQKLKKMDPIDIETVISFSLEHPVGRGQLAAVLHLKSLNRILKLKLKLSLWDSLLVLLLMRNLSINLASRDFEDHRRVLSSYEIDRERDDAFDVTDSILYHLREEPERDLEISVSRYKSLGKKSVKRRPAIPNPTSLHRHRANYKMAALLISAAAFAYALIFLSISSNSLGLEPSIDLIYDVQVVNEFPHDPDAFTQGLLYAGNDALFESTGLYGHSSVRKVAIRTGKLLEITLKYKGDEVHNVDELEYVAGEVWANVWQTDCIARISGKDGLVLGWIYLPKLSCCFSLNSAFLLVSGCVYAEWVAKGCERLRTMMKTGLMNAYQFSFRPEWVLRRKRDAWRALATSAAIRSELEKKKQKKKEEEEERLEEGAAIAEAVALHVLLGEDSDDSSELMLEKNEGLLALWDHADSMDIIVGRHSLVPYQDFPKCSLDNIGLVSDAHRYGHMWSHWYNSNLMVSSDYCFGRDVYPQYFSEQGWGSVGLSAGHLAA</sequence>
<dbReference type="CDD" id="cd00167">
    <property type="entry name" value="SANT"/>
    <property type="match status" value="1"/>
</dbReference>
<evidence type="ECO:0000256" key="5">
    <source>
        <dbReference type="ARBA" id="ARBA00023242"/>
    </source>
</evidence>
<keyword evidence="3" id="KW-0238">DNA-binding</keyword>
<keyword evidence="4" id="KW-0804">Transcription</keyword>
<dbReference type="NCBIfam" id="TIGR01557">
    <property type="entry name" value="myb_SHAQKYF"/>
    <property type="match status" value="1"/>
</dbReference>
<dbReference type="SUPFAM" id="SSF46689">
    <property type="entry name" value="Homeodomain-like"/>
    <property type="match status" value="1"/>
</dbReference>
<protein>
    <submittedName>
        <fullName evidence="11">Uncharacterized protein</fullName>
    </submittedName>
</protein>
<evidence type="ECO:0000313" key="11">
    <source>
        <dbReference type="EMBL" id="KAG6390193.1"/>
    </source>
</evidence>
<dbReference type="GO" id="GO:0003677">
    <property type="term" value="F:DNA binding"/>
    <property type="evidence" value="ECO:0007669"/>
    <property type="project" value="UniProtKB-KW"/>
</dbReference>
<comment type="subcellular location">
    <subcellularLocation>
        <location evidence="1">Nucleus</location>
    </subcellularLocation>
</comment>
<dbReference type="InterPro" id="IPR017884">
    <property type="entry name" value="SANT_dom"/>
</dbReference>
<feature type="domain" description="HTH myb-type" evidence="10">
    <location>
        <begin position="43"/>
        <end position="97"/>
    </location>
</feature>
<reference evidence="11" key="1">
    <citation type="submission" date="2018-01" db="EMBL/GenBank/DDBJ databases">
        <authorList>
            <person name="Mao J.F."/>
        </authorList>
    </citation>
    <scope>NUCLEOTIDE SEQUENCE</scope>
    <source>
        <strain evidence="11">Huo1</strain>
        <tissue evidence="11">Leaf</tissue>
    </source>
</reference>
<evidence type="ECO:0000259" key="10">
    <source>
        <dbReference type="PROSITE" id="PS51294"/>
    </source>
</evidence>
<dbReference type="EMBL" id="PNBA02000020">
    <property type="protein sequence ID" value="KAG6390193.1"/>
    <property type="molecule type" value="Genomic_DNA"/>
</dbReference>
<feature type="region of interest" description="Disordered" evidence="7">
    <location>
        <begin position="98"/>
        <end position="119"/>
    </location>
</feature>
<dbReference type="Pfam" id="PF05096">
    <property type="entry name" value="Glu_cyclase_2"/>
    <property type="match status" value="2"/>
</dbReference>
<dbReference type="PANTHER" id="PTHR12802">
    <property type="entry name" value="SWI/SNF COMPLEX-RELATED"/>
    <property type="match status" value="1"/>
</dbReference>
<dbReference type="Proteomes" id="UP000298416">
    <property type="component" value="Unassembled WGS sequence"/>
</dbReference>
<dbReference type="SMART" id="SM00717">
    <property type="entry name" value="SANT"/>
    <property type="match status" value="1"/>
</dbReference>
<dbReference type="InterPro" id="IPR007788">
    <property type="entry name" value="QCT"/>
</dbReference>
<feature type="domain" description="SANT" evidence="9">
    <location>
        <begin position="46"/>
        <end position="97"/>
    </location>
</feature>
<dbReference type="Pfam" id="PF00249">
    <property type="entry name" value="Myb_DNA-binding"/>
    <property type="match status" value="1"/>
</dbReference>
<gene>
    <name evidence="11" type="ORF">SASPL_151675</name>
</gene>
<accession>A0A8X8Z3L9</accession>
<dbReference type="PROSITE" id="PS50090">
    <property type="entry name" value="MYB_LIKE"/>
    <property type="match status" value="1"/>
</dbReference>
<feature type="coiled-coil region" evidence="6">
    <location>
        <begin position="579"/>
        <end position="606"/>
    </location>
</feature>
<dbReference type="PROSITE" id="PS51293">
    <property type="entry name" value="SANT"/>
    <property type="match status" value="1"/>
</dbReference>
<organism evidence="11">
    <name type="scientific">Salvia splendens</name>
    <name type="common">Scarlet sage</name>
    <dbReference type="NCBI Taxonomy" id="180675"/>
    <lineage>
        <taxon>Eukaryota</taxon>
        <taxon>Viridiplantae</taxon>
        <taxon>Streptophyta</taxon>
        <taxon>Embryophyta</taxon>
        <taxon>Tracheophyta</taxon>
        <taxon>Spermatophyta</taxon>
        <taxon>Magnoliopsida</taxon>
        <taxon>eudicotyledons</taxon>
        <taxon>Gunneridae</taxon>
        <taxon>Pentapetalae</taxon>
        <taxon>asterids</taxon>
        <taxon>lamiids</taxon>
        <taxon>Lamiales</taxon>
        <taxon>Lamiaceae</taxon>
        <taxon>Nepetoideae</taxon>
        <taxon>Mentheae</taxon>
        <taxon>Salviinae</taxon>
        <taxon>Salvia</taxon>
        <taxon>Salvia subgen. Calosphace</taxon>
        <taxon>core Calosphace</taxon>
    </lineage>
</organism>
<name>A0A8X8Z3L9_SALSN</name>
<keyword evidence="12" id="KW-1185">Reference proteome</keyword>
<reference evidence="11" key="2">
    <citation type="submission" date="2020-08" db="EMBL/GenBank/DDBJ databases">
        <title>Plant Genome Project.</title>
        <authorList>
            <person name="Zhang R.-G."/>
        </authorList>
    </citation>
    <scope>NUCLEOTIDE SEQUENCE</scope>
    <source>
        <strain evidence="11">Huo1</strain>
        <tissue evidence="11">Leaf</tissue>
    </source>
</reference>
<dbReference type="FunFam" id="1.10.10.60:FF:000023">
    <property type="entry name" value="protein REVEILLE 6 isoform X1"/>
    <property type="match status" value="1"/>
</dbReference>
<evidence type="ECO:0000256" key="4">
    <source>
        <dbReference type="ARBA" id="ARBA00023163"/>
    </source>
</evidence>
<dbReference type="InterPro" id="IPR001005">
    <property type="entry name" value="SANT/Myb"/>
</dbReference>
<dbReference type="Gene3D" id="1.10.10.60">
    <property type="entry name" value="Homeodomain-like"/>
    <property type="match status" value="1"/>
</dbReference>
<dbReference type="Pfam" id="PF24904">
    <property type="entry name" value="RVE6"/>
    <property type="match status" value="2"/>
</dbReference>
<dbReference type="PANTHER" id="PTHR12802:SF103">
    <property type="entry name" value="PROTEIN REVEILLE 6"/>
    <property type="match status" value="1"/>
</dbReference>
<comment type="caution">
    <text evidence="11">The sequence shown here is derived from an EMBL/GenBank/DDBJ whole genome shotgun (WGS) entry which is preliminary data.</text>
</comment>
<dbReference type="PROSITE" id="PS51294">
    <property type="entry name" value="HTH_MYB"/>
    <property type="match status" value="1"/>
</dbReference>
<evidence type="ECO:0000256" key="3">
    <source>
        <dbReference type="ARBA" id="ARBA00023125"/>
    </source>
</evidence>
<keyword evidence="6" id="KW-0175">Coiled coil</keyword>
<evidence type="ECO:0000256" key="1">
    <source>
        <dbReference type="ARBA" id="ARBA00004123"/>
    </source>
</evidence>
<dbReference type="GO" id="GO:0010468">
    <property type="term" value="P:regulation of gene expression"/>
    <property type="evidence" value="ECO:0007669"/>
    <property type="project" value="UniProtKB-ARBA"/>
</dbReference>
<dbReference type="InterPro" id="IPR006447">
    <property type="entry name" value="Myb_dom_plants"/>
</dbReference>